<feature type="transmembrane region" description="Helical" evidence="6">
    <location>
        <begin position="154"/>
        <end position="173"/>
    </location>
</feature>
<dbReference type="SMART" id="SM00387">
    <property type="entry name" value="HATPase_c"/>
    <property type="match status" value="1"/>
</dbReference>
<dbReference type="CDD" id="cd00082">
    <property type="entry name" value="HisKA"/>
    <property type="match status" value="1"/>
</dbReference>
<dbReference type="InterPro" id="IPR036890">
    <property type="entry name" value="HATPase_C_sf"/>
</dbReference>
<feature type="domain" description="Response regulatory" evidence="8">
    <location>
        <begin position="571"/>
        <end position="688"/>
    </location>
</feature>
<organism evidence="9 10">
    <name type="scientific">Vibrio nereis</name>
    <dbReference type="NCBI Taxonomy" id="693"/>
    <lineage>
        <taxon>Bacteria</taxon>
        <taxon>Pseudomonadati</taxon>
        <taxon>Pseudomonadota</taxon>
        <taxon>Gammaproteobacteria</taxon>
        <taxon>Vibrionales</taxon>
        <taxon>Vibrionaceae</taxon>
        <taxon>Vibrio</taxon>
    </lineage>
</organism>
<dbReference type="SUPFAM" id="SSF55874">
    <property type="entry name" value="ATPase domain of HSP90 chaperone/DNA topoisomerase II/histidine kinase"/>
    <property type="match status" value="1"/>
</dbReference>
<sequence>MSGATKSAIRKVYEYAEPNLTLVGWFGLIGFPTYYYVWSYLYPQPYENLPLRAFCSILFAVLIFRNALPTFLHRRMPELYLCILSLCLPFFFSFMMFENGWNTIWAMSFLSSIFLHILLVHQTRIVLAQATVSIVFAFFFAYGVDFDKASDEVVWAYVPIFMFTYVFGNLFYFRNQAEHESKVSIAKSFGAGIAHEMRNPLSALKASMEVLGSILNKKPKEKSVSLSPQETDMVREVLSDANTVIENGNEAIDLLLTSIDQNRVSTSTFKKYAIKTVVESAVASFAYKGQQDKKAVEVKYENEFEFFGSDTLIKYALYNLLKNSFYYQEGSDFKIEISLKRDTHYNHLVFTDNGAGIPPHVIQDIFNDFYTYGKKGSSGLGLPFCKKVMTSLGGKIQCRSQLGLWTEFTLSFPTYESDVVERIKMDLLKSKSILYIGSNDRVSRALNEHAFYKGFSLITVSIETALNKEEYEFEYDLLCIDLDESNKHEEEFTKLESKLHFTEAKLVYLYEQHQCYQHSIESALTIYPIEKNKMIRESGLVLNELFFEYPSSNRNLLPRLPETENEYQGKTIVIADDNQSLRTYTSLLLEQQGFVVIQAKDGNEVLDALNNQYADLVLMDLEMPNLNGLQAADLIRHSKTEYANIPILAHTGDDSSTMLAQIKESGINDYIAKPAATDTLISKISNWV</sequence>
<dbReference type="Gene3D" id="3.40.50.2300">
    <property type="match status" value="1"/>
</dbReference>
<dbReference type="Proteomes" id="UP000037515">
    <property type="component" value="Unassembled WGS sequence"/>
</dbReference>
<dbReference type="PRINTS" id="PR00344">
    <property type="entry name" value="BCTRLSENSOR"/>
</dbReference>
<keyword evidence="6" id="KW-0812">Transmembrane</keyword>
<keyword evidence="4" id="KW-0378">Hydrolase</keyword>
<feature type="transmembrane region" description="Helical" evidence="6">
    <location>
        <begin position="79"/>
        <end position="97"/>
    </location>
</feature>
<dbReference type="InterPro" id="IPR001789">
    <property type="entry name" value="Sig_transdc_resp-reg_receiver"/>
</dbReference>
<dbReference type="CDD" id="cd17546">
    <property type="entry name" value="REC_hyHK_CKI1_RcsC-like"/>
    <property type="match status" value="1"/>
</dbReference>
<dbReference type="PATRIC" id="fig|693.5.peg.981"/>
<dbReference type="PANTHER" id="PTHR43547:SF2">
    <property type="entry name" value="HYBRID SIGNAL TRANSDUCTION HISTIDINE KINASE C"/>
    <property type="match status" value="1"/>
</dbReference>
<dbReference type="EC" id="2.7.13.3" evidence="2"/>
<dbReference type="EMBL" id="LHPJ01000005">
    <property type="protein sequence ID" value="KOO04694.1"/>
    <property type="molecule type" value="Genomic_DNA"/>
</dbReference>
<evidence type="ECO:0000313" key="10">
    <source>
        <dbReference type="Proteomes" id="UP000037515"/>
    </source>
</evidence>
<dbReference type="InterPro" id="IPR011006">
    <property type="entry name" value="CheY-like_superfamily"/>
</dbReference>
<dbReference type="SUPFAM" id="SSF52172">
    <property type="entry name" value="CheY-like"/>
    <property type="match status" value="1"/>
</dbReference>
<dbReference type="STRING" id="693.AKJ17_04850"/>
<accession>A0A0M0HRK5</accession>
<dbReference type="InterPro" id="IPR036097">
    <property type="entry name" value="HisK_dim/P_sf"/>
</dbReference>
<feature type="transmembrane region" description="Helical" evidence="6">
    <location>
        <begin position="103"/>
        <end position="120"/>
    </location>
</feature>
<feature type="transmembrane region" description="Helical" evidence="6">
    <location>
        <begin position="49"/>
        <end position="67"/>
    </location>
</feature>
<dbReference type="Pfam" id="PF00072">
    <property type="entry name" value="Response_reg"/>
    <property type="match status" value="1"/>
</dbReference>
<reference evidence="10" key="1">
    <citation type="submission" date="2015-08" db="EMBL/GenBank/DDBJ databases">
        <title>Vibrio galatheae sp. nov., a novel member of the Vibrionaceae family isolated from the Solomon Islands.</title>
        <authorList>
            <person name="Giubergia S."/>
            <person name="Machado H."/>
            <person name="Mateiu R.V."/>
            <person name="Gram L."/>
        </authorList>
    </citation>
    <scope>NUCLEOTIDE SEQUENCE [LARGE SCALE GENOMIC DNA]</scope>
    <source>
        <strain evidence="10">DSM 19584</strain>
    </source>
</reference>
<evidence type="ECO:0000313" key="9">
    <source>
        <dbReference type="EMBL" id="KOO04694.1"/>
    </source>
</evidence>
<dbReference type="OrthoDB" id="8573961at2"/>
<keyword evidence="3 5" id="KW-0597">Phosphoprotein</keyword>
<evidence type="ECO:0000259" key="7">
    <source>
        <dbReference type="PROSITE" id="PS50109"/>
    </source>
</evidence>
<dbReference type="InterPro" id="IPR003661">
    <property type="entry name" value="HisK_dim/P_dom"/>
</dbReference>
<evidence type="ECO:0000256" key="5">
    <source>
        <dbReference type="PROSITE-ProRule" id="PRU00169"/>
    </source>
</evidence>
<evidence type="ECO:0000256" key="6">
    <source>
        <dbReference type="SAM" id="Phobius"/>
    </source>
</evidence>
<keyword evidence="6" id="KW-0472">Membrane</keyword>
<feature type="modified residue" description="4-aspartylphosphate" evidence="5">
    <location>
        <position position="620"/>
    </location>
</feature>
<evidence type="ECO:0000256" key="2">
    <source>
        <dbReference type="ARBA" id="ARBA00012438"/>
    </source>
</evidence>
<feature type="domain" description="Histidine kinase" evidence="7">
    <location>
        <begin position="192"/>
        <end position="416"/>
    </location>
</feature>
<dbReference type="InterPro" id="IPR003594">
    <property type="entry name" value="HATPase_dom"/>
</dbReference>
<protein>
    <recommendedName>
        <fullName evidence="2">histidine kinase</fullName>
        <ecNumber evidence="2">2.7.13.3</ecNumber>
    </recommendedName>
</protein>
<dbReference type="GO" id="GO:0000155">
    <property type="term" value="F:phosphorelay sensor kinase activity"/>
    <property type="evidence" value="ECO:0007669"/>
    <property type="project" value="InterPro"/>
</dbReference>
<dbReference type="Gene3D" id="3.30.565.10">
    <property type="entry name" value="Histidine kinase-like ATPase, C-terminal domain"/>
    <property type="match status" value="1"/>
</dbReference>
<dbReference type="CDD" id="cd00075">
    <property type="entry name" value="HATPase"/>
    <property type="match status" value="1"/>
</dbReference>
<dbReference type="SUPFAM" id="SSF47384">
    <property type="entry name" value="Homodimeric domain of signal transducing histidine kinase"/>
    <property type="match status" value="1"/>
</dbReference>
<evidence type="ECO:0000256" key="4">
    <source>
        <dbReference type="ARBA" id="ARBA00022801"/>
    </source>
</evidence>
<dbReference type="PROSITE" id="PS50109">
    <property type="entry name" value="HIS_KIN"/>
    <property type="match status" value="1"/>
</dbReference>
<dbReference type="InterPro" id="IPR005467">
    <property type="entry name" value="His_kinase_dom"/>
</dbReference>
<feature type="transmembrane region" description="Helical" evidence="6">
    <location>
        <begin position="125"/>
        <end position="142"/>
    </location>
</feature>
<dbReference type="AlphaFoldDB" id="A0A0M0HRK5"/>
<dbReference type="GO" id="GO:0016787">
    <property type="term" value="F:hydrolase activity"/>
    <property type="evidence" value="ECO:0007669"/>
    <property type="project" value="UniProtKB-KW"/>
</dbReference>
<name>A0A0M0HRK5_VIBNE</name>
<keyword evidence="10" id="KW-1185">Reference proteome</keyword>
<keyword evidence="6" id="KW-1133">Transmembrane helix</keyword>
<dbReference type="PANTHER" id="PTHR43547">
    <property type="entry name" value="TWO-COMPONENT HISTIDINE KINASE"/>
    <property type="match status" value="1"/>
</dbReference>
<dbReference type="InterPro" id="IPR004358">
    <property type="entry name" value="Sig_transdc_His_kin-like_C"/>
</dbReference>
<dbReference type="Pfam" id="PF02518">
    <property type="entry name" value="HATPase_c"/>
    <property type="match status" value="1"/>
</dbReference>
<dbReference type="SMART" id="SM00448">
    <property type="entry name" value="REC"/>
    <property type="match status" value="1"/>
</dbReference>
<evidence type="ECO:0000256" key="3">
    <source>
        <dbReference type="ARBA" id="ARBA00022553"/>
    </source>
</evidence>
<dbReference type="Gene3D" id="1.10.287.130">
    <property type="match status" value="1"/>
</dbReference>
<comment type="caution">
    <text evidence="9">The sequence shown here is derived from an EMBL/GenBank/DDBJ whole genome shotgun (WGS) entry which is preliminary data.</text>
</comment>
<gene>
    <name evidence="9" type="ORF">AKJ17_04850</name>
</gene>
<evidence type="ECO:0000256" key="1">
    <source>
        <dbReference type="ARBA" id="ARBA00000085"/>
    </source>
</evidence>
<feature type="transmembrane region" description="Helical" evidence="6">
    <location>
        <begin position="20"/>
        <end position="37"/>
    </location>
</feature>
<comment type="catalytic activity">
    <reaction evidence="1">
        <text>ATP + protein L-histidine = ADP + protein N-phospho-L-histidine.</text>
        <dbReference type="EC" id="2.7.13.3"/>
    </reaction>
</comment>
<dbReference type="PROSITE" id="PS50110">
    <property type="entry name" value="RESPONSE_REGULATORY"/>
    <property type="match status" value="1"/>
</dbReference>
<evidence type="ECO:0000259" key="8">
    <source>
        <dbReference type="PROSITE" id="PS50110"/>
    </source>
</evidence>
<proteinExistence type="predicted"/>